<dbReference type="AlphaFoldDB" id="A0A2I1CTQ8"/>
<feature type="domain" description="SigF-like NTF2-like" evidence="2">
    <location>
        <begin position="1"/>
        <end position="175"/>
    </location>
</feature>
<dbReference type="PANTHER" id="PTHR35393:SF1">
    <property type="entry name" value="SNOAL-LIKE DOMAIN-CONTAINING PROTEIN"/>
    <property type="match status" value="1"/>
</dbReference>
<dbReference type="GeneID" id="36549029"/>
<feature type="transmembrane region" description="Helical" evidence="1">
    <location>
        <begin position="158"/>
        <end position="187"/>
    </location>
</feature>
<keyword evidence="1" id="KW-1133">Transmembrane helix</keyword>
<feature type="transmembrane region" description="Helical" evidence="1">
    <location>
        <begin position="84"/>
        <end position="102"/>
    </location>
</feature>
<protein>
    <recommendedName>
        <fullName evidence="2">SigF-like NTF2-like domain-containing protein</fullName>
    </recommendedName>
</protein>
<keyword evidence="4" id="KW-1185">Reference proteome</keyword>
<dbReference type="InterPro" id="IPR057514">
    <property type="entry name" value="NTF2_SigF"/>
</dbReference>
<accession>A0A2I1CTQ8</accession>
<sequence length="207" mass="23706">MENPVRDITNVIRQLTQGPPEIQSWAIDRYFTSDATFVHPFCRVWGKHGGRDGIKTIFQWYKMMSPEISLDVNSIAYDKDHLRLYVNISQVFSIWIVPFYRAPVTLTTVLDLTRDPGDGRPLPDANAQRYYIAKQEDLYQTSEFIKFVMPWGGSSLVMLWQTLATLFCLIGAYAYCAIARVLTIVFFPFSLSRDSGEPYGNRVKAGN</sequence>
<dbReference type="RefSeq" id="XP_024689610.1">
    <property type="nucleotide sequence ID" value="XM_024841505.1"/>
</dbReference>
<keyword evidence="1" id="KW-0812">Transmembrane</keyword>
<comment type="caution">
    <text evidence="3">The sequence shown here is derived from an EMBL/GenBank/DDBJ whole genome shotgun (WGS) entry which is preliminary data.</text>
</comment>
<reference evidence="3" key="1">
    <citation type="submission" date="2016-12" db="EMBL/GenBank/DDBJ databases">
        <title>The genomes of Aspergillus section Nigri reveals drivers in fungal speciation.</title>
        <authorList>
            <consortium name="DOE Joint Genome Institute"/>
            <person name="Vesth T.C."/>
            <person name="Nybo J."/>
            <person name="Theobald S."/>
            <person name="Brandl J."/>
            <person name="Frisvad J.C."/>
            <person name="Nielsen K.F."/>
            <person name="Lyhne E.K."/>
            <person name="Kogle M.E."/>
            <person name="Kuo A."/>
            <person name="Riley R."/>
            <person name="Clum A."/>
            <person name="Nolan M."/>
            <person name="Lipzen A."/>
            <person name="Salamov A."/>
            <person name="Henrissat B."/>
            <person name="Wiebenga A."/>
            <person name="De vries R.P."/>
            <person name="Grigoriev I.V."/>
            <person name="Mortensen U.H."/>
            <person name="Andersen M.R."/>
            <person name="Baker S.E."/>
        </authorList>
    </citation>
    <scope>NUCLEOTIDE SEQUENCE</scope>
    <source>
        <strain evidence="3">IBT 28561</strain>
    </source>
</reference>
<dbReference type="OrthoDB" id="2344312at2759"/>
<organism evidence="3 4">
    <name type="scientific">Aspergillus campestris (strain IBT 28561)</name>
    <dbReference type="NCBI Taxonomy" id="1392248"/>
    <lineage>
        <taxon>Eukaryota</taxon>
        <taxon>Fungi</taxon>
        <taxon>Dikarya</taxon>
        <taxon>Ascomycota</taxon>
        <taxon>Pezizomycotina</taxon>
        <taxon>Eurotiomycetes</taxon>
        <taxon>Eurotiomycetidae</taxon>
        <taxon>Eurotiales</taxon>
        <taxon>Aspergillaceae</taxon>
        <taxon>Aspergillus</taxon>
        <taxon>Aspergillus subgen. Circumdati</taxon>
    </lineage>
</organism>
<evidence type="ECO:0000259" key="2">
    <source>
        <dbReference type="Pfam" id="PF24840"/>
    </source>
</evidence>
<proteinExistence type="predicted"/>
<dbReference type="EMBL" id="MSFM01000012">
    <property type="protein sequence ID" value="PKY01016.1"/>
    <property type="molecule type" value="Genomic_DNA"/>
</dbReference>
<gene>
    <name evidence="3" type="ORF">P168DRAFT_329775</name>
</gene>
<keyword evidence="1" id="KW-0472">Membrane</keyword>
<dbReference type="PANTHER" id="PTHR35393">
    <property type="entry name" value="CHROMOSOME 1, WHOLE GENOME SHOTGUN SEQUENCE"/>
    <property type="match status" value="1"/>
</dbReference>
<dbReference type="VEuPathDB" id="FungiDB:P168DRAFT_329775"/>
<evidence type="ECO:0000313" key="4">
    <source>
        <dbReference type="Proteomes" id="UP000234254"/>
    </source>
</evidence>
<evidence type="ECO:0000256" key="1">
    <source>
        <dbReference type="SAM" id="Phobius"/>
    </source>
</evidence>
<name>A0A2I1CTQ8_ASPC2</name>
<dbReference type="Proteomes" id="UP000234254">
    <property type="component" value="Unassembled WGS sequence"/>
</dbReference>
<dbReference type="Pfam" id="PF24840">
    <property type="entry name" value="NTF2_SigF"/>
    <property type="match status" value="1"/>
</dbReference>
<evidence type="ECO:0000313" key="3">
    <source>
        <dbReference type="EMBL" id="PKY01016.1"/>
    </source>
</evidence>